<dbReference type="GO" id="GO:0008526">
    <property type="term" value="F:phosphatidylinositol transfer activity"/>
    <property type="evidence" value="ECO:0007669"/>
    <property type="project" value="TreeGrafter"/>
</dbReference>
<feature type="domain" description="CBS" evidence="2">
    <location>
        <begin position="518"/>
        <end position="567"/>
    </location>
</feature>
<evidence type="ECO:0000313" key="5">
    <source>
        <dbReference type="EMBL" id="QSS65454.1"/>
    </source>
</evidence>
<dbReference type="SUPFAM" id="SSF54631">
    <property type="entry name" value="CBS-domain pair"/>
    <property type="match status" value="2"/>
</dbReference>
<dbReference type="OrthoDB" id="75724at2759"/>
<dbReference type="InterPro" id="IPR001251">
    <property type="entry name" value="CRAL-TRIO_dom"/>
</dbReference>
<feature type="region of interest" description="Disordered" evidence="1">
    <location>
        <begin position="346"/>
        <end position="365"/>
    </location>
</feature>
<dbReference type="VEuPathDB" id="FungiDB:I7I51_06297"/>
<dbReference type="Pfam" id="PF03765">
    <property type="entry name" value="CRAL_TRIO_N"/>
    <property type="match status" value="1"/>
</dbReference>
<dbReference type="InterPro" id="IPR052578">
    <property type="entry name" value="PI_Transfer_CRAL-TRIO"/>
</dbReference>
<dbReference type="GO" id="GO:0071944">
    <property type="term" value="C:cell periphery"/>
    <property type="evidence" value="ECO:0007669"/>
    <property type="project" value="UniProtKB-ARBA"/>
</dbReference>
<dbReference type="InterPro" id="IPR011074">
    <property type="entry name" value="CRAL/TRIO_N_dom"/>
</dbReference>
<name>A0A8A1MLB6_AJECA</name>
<organism evidence="5 6">
    <name type="scientific">Ajellomyces capsulatus</name>
    <name type="common">Darling's disease fungus</name>
    <name type="synonym">Histoplasma capsulatum</name>
    <dbReference type="NCBI Taxonomy" id="5037"/>
    <lineage>
        <taxon>Eukaryota</taxon>
        <taxon>Fungi</taxon>
        <taxon>Dikarya</taxon>
        <taxon>Ascomycota</taxon>
        <taxon>Pezizomycotina</taxon>
        <taxon>Eurotiomycetes</taxon>
        <taxon>Eurotiomycetidae</taxon>
        <taxon>Onygenales</taxon>
        <taxon>Ajellomycetaceae</taxon>
        <taxon>Histoplasma</taxon>
    </lineage>
</organism>
<evidence type="ECO:0000259" key="3">
    <source>
        <dbReference type="SMART" id="SM00516"/>
    </source>
</evidence>
<evidence type="ECO:0000313" key="6">
    <source>
        <dbReference type="Proteomes" id="UP000663671"/>
    </source>
</evidence>
<dbReference type="Proteomes" id="UP000663671">
    <property type="component" value="Chromosome 3"/>
</dbReference>
<dbReference type="SMART" id="SM00116">
    <property type="entry name" value="CBS"/>
    <property type="match status" value="4"/>
</dbReference>
<dbReference type="Pfam" id="PF00650">
    <property type="entry name" value="CRAL_TRIO"/>
    <property type="match status" value="1"/>
</dbReference>
<feature type="domain" description="CRAL-TRIO" evidence="3">
    <location>
        <begin position="157"/>
        <end position="303"/>
    </location>
</feature>
<dbReference type="Gene3D" id="3.10.580.10">
    <property type="entry name" value="CBS-domain"/>
    <property type="match status" value="2"/>
</dbReference>
<feature type="domain" description="CRAL/TRIO N-terminal" evidence="4">
    <location>
        <begin position="112"/>
        <end position="137"/>
    </location>
</feature>
<evidence type="ECO:0000256" key="1">
    <source>
        <dbReference type="SAM" id="MobiDB-lite"/>
    </source>
</evidence>
<dbReference type="PANTHER" id="PTHR45824:SF29">
    <property type="entry name" value="GH16843P"/>
    <property type="match status" value="1"/>
</dbReference>
<dbReference type="InterPro" id="IPR046342">
    <property type="entry name" value="CBS_dom_sf"/>
</dbReference>
<feature type="domain" description="CBS" evidence="2">
    <location>
        <begin position="748"/>
        <end position="796"/>
    </location>
</feature>
<feature type="domain" description="CBS" evidence="2">
    <location>
        <begin position="600"/>
        <end position="653"/>
    </location>
</feature>
<dbReference type="PANTHER" id="PTHR45824">
    <property type="entry name" value="GH16843P"/>
    <property type="match status" value="1"/>
</dbReference>
<dbReference type="GO" id="GO:0008289">
    <property type="term" value="F:lipid binding"/>
    <property type="evidence" value="ECO:0007669"/>
    <property type="project" value="UniProtKB-ARBA"/>
</dbReference>
<accession>A0A8A1MLB6</accession>
<dbReference type="EMBL" id="CP069115">
    <property type="protein sequence ID" value="QSS65454.1"/>
    <property type="molecule type" value="Genomic_DNA"/>
</dbReference>
<feature type="domain" description="CBS" evidence="2">
    <location>
        <begin position="676"/>
        <end position="724"/>
    </location>
</feature>
<gene>
    <name evidence="5" type="ORF">I7I51_06297</name>
</gene>
<dbReference type="SUPFAM" id="SSF52087">
    <property type="entry name" value="CRAL/TRIO domain"/>
    <property type="match status" value="1"/>
</dbReference>
<dbReference type="AlphaFoldDB" id="A0A8A1MLB6"/>
<dbReference type="SMART" id="SM01100">
    <property type="entry name" value="CRAL_TRIO_N"/>
    <property type="match status" value="1"/>
</dbReference>
<feature type="region of interest" description="Disordered" evidence="1">
    <location>
        <begin position="433"/>
        <end position="464"/>
    </location>
</feature>
<dbReference type="FunFam" id="3.40.525.10:FF:000013">
    <property type="entry name" value="Phosphatidylinositol transfer protein PDR16"/>
    <property type="match status" value="1"/>
</dbReference>
<dbReference type="InterPro" id="IPR000644">
    <property type="entry name" value="CBS_dom"/>
</dbReference>
<dbReference type="InterPro" id="IPR036865">
    <property type="entry name" value="CRAL-TRIO_dom_sf"/>
</dbReference>
<feature type="compositionally biased region" description="Low complexity" evidence="1">
    <location>
        <begin position="442"/>
        <end position="454"/>
    </location>
</feature>
<dbReference type="CDD" id="cd00170">
    <property type="entry name" value="SEC14"/>
    <property type="match status" value="1"/>
</dbReference>
<protein>
    <submittedName>
        <fullName evidence="5">CRAL/TRIO domain-containing protein</fullName>
    </submittedName>
</protein>
<sequence>MVVETNGAPTQAAETPADPVDKVETNQDTPKKAPKNETPSSPTAAADGVIKTPFASPLETCKPEPPAELTSEQQSKYEQLLTTVSEWTTVPTTTAKNAPTEPITDDDRMFLTRECLLRYLRATKWDLSAASNRLRGTLTWRREYGLDKLTPDYISVENETGKQVILGYDVNARPCLYLIPARQNTEYSERQLEHLVFMVERVIDLMGPYQESLALLVNFSDMRSGQGSTIGQGRQTLSILQNHYPERLGRALVVNIPFLVHGFFKLLSPFIDPLTRTKLKFNEDLRKHVPPAQLLKTVGGEVEFEYDHSKYWPELNKLCEQRRKGYFERWIQGGKIIGEHETYLKGGPDKGRNASQAAVPTVEGKTERLEVNHPQANNEQSGDAITPAYSYFWSEPSQLSGSSWSTLSTCGYPVQNRLVLPLHHNMTDDALDRPHTASPRLPGITSSASPSAGTGSRGGHEVGFVQPSSYLRPRAVSRPMSPAQPERAVDRDERLALREIRKFLKVRTSYDVLPLSFRLIVFDTALSVKESLNILTQNGIVSAPLWDSTTSTFAGLLTTSDYINVIQYYFQYPAALAKIDQFRLNSLREVERALGVAPPETVSIDPERPLYEACRRMLSSRARRIPLVSYDSQTERPLVVSVITQYRILKFVAVNVSETQKLRKPLREINLGTYNDVVTATMDTPVIDVIHKLVERSISSVPIINSEGVVYNVFEAVDVITLIKGGVYDDLNLGVGEALKKRPVGFPGIYTCSPDDGLDTILDTIRRSRVHRLVVVDENCRLKGVLTLSDILRYILLEGEPDEA</sequence>
<proteinExistence type="predicted"/>
<feature type="region of interest" description="Disordered" evidence="1">
    <location>
        <begin position="1"/>
        <end position="49"/>
    </location>
</feature>
<dbReference type="SUPFAM" id="SSF46938">
    <property type="entry name" value="CRAL/TRIO N-terminal domain"/>
    <property type="match status" value="1"/>
</dbReference>
<dbReference type="CDD" id="cd04641">
    <property type="entry name" value="CBS_euAMPK_gamma-like_repeat2"/>
    <property type="match status" value="1"/>
</dbReference>
<dbReference type="CDD" id="cd04618">
    <property type="entry name" value="CBS_euAMPK_gamma-like_repeat1"/>
    <property type="match status" value="1"/>
</dbReference>
<reference evidence="5" key="1">
    <citation type="submission" date="2021-01" db="EMBL/GenBank/DDBJ databases">
        <title>Chromosome-level genome assembly of a human fungal pathogen reveals clustering of transcriptionally co-regulated genes.</title>
        <authorList>
            <person name="Voorhies M."/>
            <person name="Cohen S."/>
            <person name="Shea T.P."/>
            <person name="Petrus S."/>
            <person name="Munoz J.F."/>
            <person name="Poplawski S."/>
            <person name="Goldman W.E."/>
            <person name="Michael T."/>
            <person name="Cuomo C.A."/>
            <person name="Sil A."/>
            <person name="Beyhan S."/>
        </authorList>
    </citation>
    <scope>NUCLEOTIDE SEQUENCE</scope>
    <source>
        <strain evidence="5">WU24</strain>
    </source>
</reference>
<feature type="compositionally biased region" description="Basic and acidic residues" evidence="1">
    <location>
        <begin position="19"/>
        <end position="35"/>
    </location>
</feature>
<dbReference type="Pfam" id="PF00571">
    <property type="entry name" value="CBS"/>
    <property type="match status" value="3"/>
</dbReference>
<dbReference type="SMART" id="SM00516">
    <property type="entry name" value="SEC14"/>
    <property type="match status" value="1"/>
</dbReference>
<evidence type="ECO:0000259" key="4">
    <source>
        <dbReference type="SMART" id="SM01100"/>
    </source>
</evidence>
<dbReference type="Gene3D" id="3.40.525.10">
    <property type="entry name" value="CRAL-TRIO lipid binding domain"/>
    <property type="match status" value="1"/>
</dbReference>
<evidence type="ECO:0000259" key="2">
    <source>
        <dbReference type="SMART" id="SM00116"/>
    </source>
</evidence>
<dbReference type="InterPro" id="IPR036273">
    <property type="entry name" value="CRAL/TRIO_N_dom_sf"/>
</dbReference>